<dbReference type="OMA" id="KQAKSCP"/>
<evidence type="ECO:0000256" key="4">
    <source>
        <dbReference type="SAM" id="MobiDB-lite"/>
    </source>
</evidence>
<feature type="region of interest" description="Disordered" evidence="4">
    <location>
        <begin position="68"/>
        <end position="104"/>
    </location>
</feature>
<dbReference type="GO" id="GO:0030371">
    <property type="term" value="F:translation repressor activity"/>
    <property type="evidence" value="ECO:0000318"/>
    <property type="project" value="GO_Central"/>
</dbReference>
<reference evidence="6" key="1">
    <citation type="journal article" date="2011" name="Genome Biol.">
        <title>Comparative genomics of the social amoebae Dictyostelium discoideum and Dictyostelium purpureum.</title>
        <authorList>
            <consortium name="US DOE Joint Genome Institute (JGI-PGF)"/>
            <person name="Sucgang R."/>
            <person name="Kuo A."/>
            <person name="Tian X."/>
            <person name="Salerno W."/>
            <person name="Parikh A."/>
            <person name="Feasley C.L."/>
            <person name="Dalin E."/>
            <person name="Tu H."/>
            <person name="Huang E."/>
            <person name="Barry K."/>
            <person name="Lindquist E."/>
            <person name="Shapiro H."/>
            <person name="Bruce D."/>
            <person name="Schmutz J."/>
            <person name="Salamov A."/>
            <person name="Fey P."/>
            <person name="Gaudet P."/>
            <person name="Anjard C."/>
            <person name="Babu M.M."/>
            <person name="Basu S."/>
            <person name="Bushmanova Y."/>
            <person name="van der Wel H."/>
            <person name="Katoh-Kurasawa M."/>
            <person name="Dinh C."/>
            <person name="Coutinho P.M."/>
            <person name="Saito T."/>
            <person name="Elias M."/>
            <person name="Schaap P."/>
            <person name="Kay R.R."/>
            <person name="Henrissat B."/>
            <person name="Eichinger L."/>
            <person name="Rivero F."/>
            <person name="Putnam N.H."/>
            <person name="West C.M."/>
            <person name="Loomis W.F."/>
            <person name="Chisholm R.L."/>
            <person name="Shaulsky G."/>
            <person name="Strassmann J.E."/>
            <person name="Queller D.C."/>
            <person name="Kuspa A."/>
            <person name="Grigoriev I.V."/>
        </authorList>
    </citation>
    <scope>NUCLEOTIDE SEQUENCE [LARGE SCALE GENOMIC DNA]</scope>
    <source>
        <strain evidence="6">QSDP1</strain>
    </source>
</reference>
<evidence type="ECO:0000256" key="2">
    <source>
        <dbReference type="ARBA" id="ARBA00022845"/>
    </source>
</evidence>
<dbReference type="InParanoid" id="F1A539"/>
<feature type="compositionally biased region" description="Basic and acidic residues" evidence="4">
    <location>
        <begin position="68"/>
        <end position="77"/>
    </location>
</feature>
<dbReference type="InterPro" id="IPR008606">
    <property type="entry name" value="EIF4EBP"/>
</dbReference>
<dbReference type="STRING" id="5786.F1A539"/>
<proteinExistence type="inferred from homology"/>
<keyword evidence="6" id="KW-1185">Reference proteome</keyword>
<dbReference type="Proteomes" id="UP000001064">
    <property type="component" value="Unassembled WGS sequence"/>
</dbReference>
<dbReference type="PANTHER" id="PTHR12669">
    <property type="entry name" value="EUKARYOTIC TRANSLATION INITIATION FACTOR 4E-BINDING PROTEIN"/>
    <property type="match status" value="1"/>
</dbReference>
<dbReference type="Pfam" id="PF05456">
    <property type="entry name" value="eIF_4EBP"/>
    <property type="match status" value="1"/>
</dbReference>
<dbReference type="VEuPathDB" id="AmoebaDB:DICPUDRAFT_159841"/>
<name>F1A539_DICPU</name>
<comment type="similarity">
    <text evidence="1">Belongs to the eIF4E-binding protein family.</text>
</comment>
<organism evidence="5 6">
    <name type="scientific">Dictyostelium purpureum</name>
    <name type="common">Slime mold</name>
    <dbReference type="NCBI Taxonomy" id="5786"/>
    <lineage>
        <taxon>Eukaryota</taxon>
        <taxon>Amoebozoa</taxon>
        <taxon>Evosea</taxon>
        <taxon>Eumycetozoa</taxon>
        <taxon>Dictyostelia</taxon>
        <taxon>Dictyosteliales</taxon>
        <taxon>Dictyosteliaceae</taxon>
        <taxon>Dictyostelium</taxon>
    </lineage>
</organism>
<dbReference type="GeneID" id="10510434"/>
<keyword evidence="2" id="KW-0810">Translation regulation</keyword>
<evidence type="ECO:0000313" key="5">
    <source>
        <dbReference type="EMBL" id="EGC28691.1"/>
    </source>
</evidence>
<accession>F1A539</accession>
<dbReference type="eggNOG" id="ENOG502S44S">
    <property type="taxonomic scope" value="Eukaryota"/>
</dbReference>
<sequence length="104" mass="11498">MSSTTKAIPVTLKDPRNDINFSTSIGGTIYGTTPGGTKIVYDRNTLLQYRNSPLSKTPPPQLAHILDTEKNKSKINEIKTQPQKPAPQTAQPKPANDDEMFQME</sequence>
<protein>
    <submittedName>
        <fullName evidence="5">Uncharacterized protein</fullName>
    </submittedName>
</protein>
<dbReference type="RefSeq" id="XP_003294783.1">
    <property type="nucleotide sequence ID" value="XM_003294735.1"/>
</dbReference>
<evidence type="ECO:0000313" key="6">
    <source>
        <dbReference type="Proteomes" id="UP000001064"/>
    </source>
</evidence>
<keyword evidence="3" id="KW-0652">Protein synthesis inhibitor</keyword>
<gene>
    <name evidence="5" type="ORF">DICPUDRAFT_159841</name>
</gene>
<feature type="compositionally biased region" description="Low complexity" evidence="4">
    <location>
        <begin position="79"/>
        <end position="94"/>
    </location>
</feature>
<dbReference type="FunCoup" id="F1A539">
    <property type="interactions" value="29"/>
</dbReference>
<evidence type="ECO:0000256" key="1">
    <source>
        <dbReference type="ARBA" id="ARBA00005480"/>
    </source>
</evidence>
<dbReference type="KEGG" id="dpp:DICPUDRAFT_159841"/>
<dbReference type="GO" id="GO:0045947">
    <property type="term" value="P:negative regulation of translational initiation"/>
    <property type="evidence" value="ECO:0000318"/>
    <property type="project" value="GO_Central"/>
</dbReference>
<dbReference type="GO" id="GO:0008190">
    <property type="term" value="F:eukaryotic initiation factor 4E binding"/>
    <property type="evidence" value="ECO:0000318"/>
    <property type="project" value="GO_Central"/>
</dbReference>
<dbReference type="PANTHER" id="PTHR12669:SF12">
    <property type="entry name" value="EUKARYOTIC TRANSLATION INITIATION FACTOR 4E-BINDING PROTEIN"/>
    <property type="match status" value="1"/>
</dbReference>
<dbReference type="OrthoDB" id="19729at2759"/>
<evidence type="ECO:0000256" key="3">
    <source>
        <dbReference type="ARBA" id="ARBA00023193"/>
    </source>
</evidence>
<dbReference type="EMBL" id="GL871564">
    <property type="protein sequence ID" value="EGC28691.1"/>
    <property type="molecule type" value="Genomic_DNA"/>
</dbReference>
<dbReference type="AlphaFoldDB" id="F1A539"/>